<protein>
    <recommendedName>
        <fullName evidence="5 6">Diaminopimelate decarboxylase</fullName>
        <ecNumber evidence="5 6">4.1.1.20</ecNumber>
    </recommendedName>
</protein>
<dbReference type="PRINTS" id="PR01181">
    <property type="entry name" value="DAPDCRBXLASE"/>
</dbReference>
<feature type="domain" description="Orn/DAP/Arg decarboxylase 2 N-terminal" evidence="8">
    <location>
        <begin position="30"/>
        <end position="272"/>
    </location>
</feature>
<dbReference type="PANTHER" id="PTHR43727:SF2">
    <property type="entry name" value="GROUP IV DECARBOXYLASE"/>
    <property type="match status" value="1"/>
</dbReference>
<comment type="pathway">
    <text evidence="6">Amino-acid biosynthesis; L-lysine biosynthesis via DAP pathway; L-lysine from DL-2,6-diaminopimelate: step 1/1.</text>
</comment>
<dbReference type="PANTHER" id="PTHR43727">
    <property type="entry name" value="DIAMINOPIMELATE DECARBOXYLASE"/>
    <property type="match status" value="1"/>
</dbReference>
<dbReference type="Gene3D" id="3.20.20.10">
    <property type="entry name" value="Alanine racemase"/>
    <property type="match status" value="1"/>
</dbReference>
<dbReference type="GO" id="GO:0008836">
    <property type="term" value="F:diaminopimelate decarboxylase activity"/>
    <property type="evidence" value="ECO:0007669"/>
    <property type="project" value="UniProtKB-EC"/>
</dbReference>
<evidence type="ECO:0000256" key="4">
    <source>
        <dbReference type="ARBA" id="ARBA00023239"/>
    </source>
</evidence>
<organism evidence="9 10">
    <name type="scientific">Mucilaginibacter calamicampi</name>
    <dbReference type="NCBI Taxonomy" id="1302352"/>
    <lineage>
        <taxon>Bacteria</taxon>
        <taxon>Pseudomonadati</taxon>
        <taxon>Bacteroidota</taxon>
        <taxon>Sphingobacteriia</taxon>
        <taxon>Sphingobacteriales</taxon>
        <taxon>Sphingobacteriaceae</taxon>
        <taxon>Mucilaginibacter</taxon>
    </lineage>
</organism>
<dbReference type="InterPro" id="IPR009006">
    <property type="entry name" value="Ala_racemase/Decarboxylase_C"/>
</dbReference>
<keyword evidence="6" id="KW-0457">Lysine biosynthesis</keyword>
<comment type="catalytic activity">
    <reaction evidence="6">
        <text>meso-2,6-diaminopimelate + H(+) = L-lysine + CO2</text>
        <dbReference type="Rhea" id="RHEA:15101"/>
        <dbReference type="ChEBI" id="CHEBI:15378"/>
        <dbReference type="ChEBI" id="CHEBI:16526"/>
        <dbReference type="ChEBI" id="CHEBI:32551"/>
        <dbReference type="ChEBI" id="CHEBI:57791"/>
        <dbReference type="EC" id="4.1.1.20"/>
    </reaction>
</comment>
<dbReference type="RefSeq" id="WP_377099096.1">
    <property type="nucleotide sequence ID" value="NZ_JBHTHU010000005.1"/>
</dbReference>
<accession>A0ABW2YXY1</accession>
<dbReference type="Gene3D" id="2.40.37.10">
    <property type="entry name" value="Lyase, Ornithine Decarboxylase, Chain A, domain 1"/>
    <property type="match status" value="1"/>
</dbReference>
<evidence type="ECO:0000256" key="7">
    <source>
        <dbReference type="SAM" id="MobiDB-lite"/>
    </source>
</evidence>
<dbReference type="InterPro" id="IPR000183">
    <property type="entry name" value="Orn/DAP/Arg_de-COase"/>
</dbReference>
<dbReference type="InterPro" id="IPR022657">
    <property type="entry name" value="De-COase2_CS"/>
</dbReference>
<evidence type="ECO:0000259" key="8">
    <source>
        <dbReference type="Pfam" id="PF02784"/>
    </source>
</evidence>
<gene>
    <name evidence="9" type="primary">lysA</name>
    <name evidence="9" type="ORF">ACFQZS_08225</name>
</gene>
<dbReference type="EMBL" id="JBHTHU010000005">
    <property type="protein sequence ID" value="MFD0750123.1"/>
    <property type="molecule type" value="Genomic_DNA"/>
</dbReference>
<dbReference type="Pfam" id="PF02784">
    <property type="entry name" value="Orn_Arg_deC_N"/>
    <property type="match status" value="1"/>
</dbReference>
<keyword evidence="10" id="KW-1185">Reference proteome</keyword>
<keyword evidence="4 6" id="KW-0456">Lyase</keyword>
<comment type="caution">
    <text evidence="9">The sequence shown here is derived from an EMBL/GenBank/DDBJ whole genome shotgun (WGS) entry which is preliminary data.</text>
</comment>
<dbReference type="Proteomes" id="UP001596958">
    <property type="component" value="Unassembled WGS sequence"/>
</dbReference>
<feature type="region of interest" description="Disordered" evidence="7">
    <location>
        <begin position="328"/>
        <end position="353"/>
    </location>
</feature>
<evidence type="ECO:0000313" key="10">
    <source>
        <dbReference type="Proteomes" id="UP001596958"/>
    </source>
</evidence>
<dbReference type="InterPro" id="IPR002986">
    <property type="entry name" value="DAP_deCOOHase_LysA"/>
</dbReference>
<dbReference type="CDD" id="cd06828">
    <property type="entry name" value="PLPDE_III_DapDC"/>
    <property type="match status" value="1"/>
</dbReference>
<keyword evidence="3" id="KW-0663">Pyridoxal phosphate</keyword>
<keyword evidence="2 6" id="KW-0210">Decarboxylase</keyword>
<dbReference type="PROSITE" id="PS00879">
    <property type="entry name" value="ODR_DC_2_2"/>
    <property type="match status" value="1"/>
</dbReference>
<evidence type="ECO:0000256" key="2">
    <source>
        <dbReference type="ARBA" id="ARBA00022793"/>
    </source>
</evidence>
<dbReference type="PRINTS" id="PR01179">
    <property type="entry name" value="ODADCRBXLASE"/>
</dbReference>
<dbReference type="SUPFAM" id="SSF50621">
    <property type="entry name" value="Alanine racemase C-terminal domain-like"/>
    <property type="match status" value="1"/>
</dbReference>
<dbReference type="InterPro" id="IPR029066">
    <property type="entry name" value="PLP-binding_barrel"/>
</dbReference>
<reference evidence="10" key="1">
    <citation type="journal article" date="2019" name="Int. J. Syst. Evol. Microbiol.">
        <title>The Global Catalogue of Microorganisms (GCM) 10K type strain sequencing project: providing services to taxonomists for standard genome sequencing and annotation.</title>
        <authorList>
            <consortium name="The Broad Institute Genomics Platform"/>
            <consortium name="The Broad Institute Genome Sequencing Center for Infectious Disease"/>
            <person name="Wu L."/>
            <person name="Ma J."/>
        </authorList>
    </citation>
    <scope>NUCLEOTIDE SEQUENCE [LARGE SCALE GENOMIC DNA]</scope>
    <source>
        <strain evidence="10">CCUG 63418</strain>
    </source>
</reference>
<dbReference type="NCBIfam" id="TIGR01048">
    <property type="entry name" value="lysA"/>
    <property type="match status" value="1"/>
</dbReference>
<keyword evidence="6" id="KW-0028">Amino-acid biosynthesis</keyword>
<proteinExistence type="predicted"/>
<dbReference type="EC" id="4.1.1.20" evidence="5 6"/>
<sequence>MFNQDTISRFQNIETPFYYYNMEVLGQTLAACHAASSKYGFHVHYAMKANFNPKVLEMIQSFDFGADCVSGGEVMAAIEHGFGKEKVVFAGVGKSDKEINAALDVDIFCFNVESVQELVIINDLAKAKNKTAGVAIRINPNVDAHTHHYITTGLDENKFGINTWQLGDVAETLRGCKNLQFLGIHFHIGSQITDLEVYRSLCIRINEMQDWFEDRGFKVKVLNAGGGLGVDYYNPDTNTIANFEGYFKVFKDFLNVKPGQEVHFELGRALVAQCASLISRVLYVKNGQKKNFLVLDAGMTELMRPMLYQAYHEVENISRQWAVGSGQLSSPGVGRSESSEDKPTHPSPLTTHYDVVGPICESTDCFRKDVPLPESFRGDLIAVRTAGAYGEVMASGYNLRTKAESVYSE</sequence>
<evidence type="ECO:0000256" key="5">
    <source>
        <dbReference type="NCBIfam" id="TIGR01048"/>
    </source>
</evidence>
<dbReference type="SUPFAM" id="SSF51419">
    <property type="entry name" value="PLP-binding barrel"/>
    <property type="match status" value="1"/>
</dbReference>
<evidence type="ECO:0000313" key="9">
    <source>
        <dbReference type="EMBL" id="MFD0750123.1"/>
    </source>
</evidence>
<evidence type="ECO:0000256" key="1">
    <source>
        <dbReference type="ARBA" id="ARBA00001933"/>
    </source>
</evidence>
<evidence type="ECO:0000256" key="6">
    <source>
        <dbReference type="RuleBase" id="RU003738"/>
    </source>
</evidence>
<dbReference type="InterPro" id="IPR022644">
    <property type="entry name" value="De-COase2_N"/>
</dbReference>
<name>A0ABW2YXY1_9SPHI</name>
<evidence type="ECO:0000256" key="3">
    <source>
        <dbReference type="ARBA" id="ARBA00022898"/>
    </source>
</evidence>
<comment type="cofactor">
    <cofactor evidence="1 6">
        <name>pyridoxal 5'-phosphate</name>
        <dbReference type="ChEBI" id="CHEBI:597326"/>
    </cofactor>
</comment>